<proteinExistence type="predicted"/>
<protein>
    <submittedName>
        <fullName evidence="1">Uncharacterized protein</fullName>
    </submittedName>
</protein>
<dbReference type="EMBL" id="AZDU01000012">
    <property type="protein sequence ID" value="KRL02549.1"/>
    <property type="molecule type" value="Genomic_DNA"/>
</dbReference>
<accession>A0A0R1MBD9</accession>
<dbReference type="Proteomes" id="UP000051074">
    <property type="component" value="Unassembled WGS sequence"/>
</dbReference>
<name>A0A0R1MBD9_9LACO</name>
<dbReference type="AlphaFoldDB" id="A0A0R1MBD9"/>
<comment type="caution">
    <text evidence="1">The sequence shown here is derived from an EMBL/GenBank/DDBJ whole genome shotgun (WGS) entry which is preliminary data.</text>
</comment>
<evidence type="ECO:0000313" key="1">
    <source>
        <dbReference type="EMBL" id="KRL02549.1"/>
    </source>
</evidence>
<keyword evidence="2" id="KW-1185">Reference proteome</keyword>
<dbReference type="PATRIC" id="fig|1293597.4.peg.254"/>
<gene>
    <name evidence="1" type="ORF">FC20_GL000232</name>
</gene>
<organism evidence="1 2">
    <name type="scientific">Lactobacillus equicursoris DSM 19284 = JCM 14600 = CIP 110162</name>
    <dbReference type="NCBI Taxonomy" id="1293597"/>
    <lineage>
        <taxon>Bacteria</taxon>
        <taxon>Bacillati</taxon>
        <taxon>Bacillota</taxon>
        <taxon>Bacilli</taxon>
        <taxon>Lactobacillales</taxon>
        <taxon>Lactobacillaceae</taxon>
        <taxon>Lactobacillus</taxon>
    </lineage>
</organism>
<evidence type="ECO:0000313" key="2">
    <source>
        <dbReference type="Proteomes" id="UP000051074"/>
    </source>
</evidence>
<reference evidence="1 2" key="1">
    <citation type="journal article" date="2015" name="Genome Announc.">
        <title>Expanding the biotechnology potential of lactobacilli through comparative genomics of 213 strains and associated genera.</title>
        <authorList>
            <person name="Sun Z."/>
            <person name="Harris H.M."/>
            <person name="McCann A."/>
            <person name="Guo C."/>
            <person name="Argimon S."/>
            <person name="Zhang W."/>
            <person name="Yang X."/>
            <person name="Jeffery I.B."/>
            <person name="Cooney J.C."/>
            <person name="Kagawa T.F."/>
            <person name="Liu W."/>
            <person name="Song Y."/>
            <person name="Salvetti E."/>
            <person name="Wrobel A."/>
            <person name="Rasinkangas P."/>
            <person name="Parkhill J."/>
            <person name="Rea M.C."/>
            <person name="O'Sullivan O."/>
            <person name="Ritari J."/>
            <person name="Douillard F.P."/>
            <person name="Paul Ross R."/>
            <person name="Yang R."/>
            <person name="Briner A.E."/>
            <person name="Felis G.E."/>
            <person name="de Vos W.M."/>
            <person name="Barrangou R."/>
            <person name="Klaenhammer T.R."/>
            <person name="Caufield P.W."/>
            <person name="Cui Y."/>
            <person name="Zhang H."/>
            <person name="O'Toole P.W."/>
        </authorList>
    </citation>
    <scope>NUCLEOTIDE SEQUENCE [LARGE SCALE GENOMIC DNA]</scope>
    <source>
        <strain evidence="1 2">DSM 19284</strain>
    </source>
</reference>
<sequence length="64" mass="7269">MSAVYLLSDTESQVIYRIDYTFIHESDVHEKIFEYSGVVEKSDSEYLIQSLGGAKKISDTTTDD</sequence>